<dbReference type="InterPro" id="IPR050263">
    <property type="entry name" value="Bact_Fimbrial_Adh_Pro"/>
</dbReference>
<dbReference type="InterPro" id="IPR008966">
    <property type="entry name" value="Adhesion_dom_sf"/>
</dbReference>
<sequence>MVMLYAAGVQAEIIMDGGEINFTGRVVSQPCVVAPDSADIDVDMGRISKQDLLQNGKSQTKNFSIRLTNCNTSTVQSVRVTFSGNEDSKLPGRLDITGDADGAAIRLLNQDGSAIIINNPAQGIPLNDGENTLNFGAYLEAQPATELVTGNYAASANFILSYQ</sequence>
<gene>
    <name evidence="2" type="ORF">NG42_16065</name>
    <name evidence="3" type="ORF">NG43_16925</name>
</gene>
<evidence type="ECO:0000313" key="5">
    <source>
        <dbReference type="Proteomes" id="UP000037088"/>
    </source>
</evidence>
<dbReference type="Proteomes" id="UP000037088">
    <property type="component" value="Unassembled WGS sequence"/>
</dbReference>
<dbReference type="PANTHER" id="PTHR33420:SF26">
    <property type="entry name" value="FIMBRIAL SUBUNIT"/>
    <property type="match status" value="1"/>
</dbReference>
<name>A0A0L7T5A2_9GAMM</name>
<evidence type="ECO:0000313" key="3">
    <source>
        <dbReference type="EMBL" id="KOC90587.1"/>
    </source>
</evidence>
<dbReference type="PATRIC" id="fig|1560201.3.peg.3403"/>
<evidence type="ECO:0000259" key="1">
    <source>
        <dbReference type="Pfam" id="PF00419"/>
    </source>
</evidence>
<evidence type="ECO:0000313" key="2">
    <source>
        <dbReference type="EMBL" id="KOC88586.1"/>
    </source>
</evidence>
<keyword evidence="5" id="KW-1185">Reference proteome</keyword>
<dbReference type="Gene3D" id="2.60.40.1090">
    <property type="entry name" value="Fimbrial-type adhesion domain"/>
    <property type="match status" value="1"/>
</dbReference>
<dbReference type="PANTHER" id="PTHR33420">
    <property type="entry name" value="FIMBRIAL SUBUNIT ELFA-RELATED"/>
    <property type="match status" value="1"/>
</dbReference>
<feature type="domain" description="Fimbrial-type adhesion" evidence="1">
    <location>
        <begin position="20"/>
        <end position="163"/>
    </location>
</feature>
<dbReference type="GO" id="GO:0043709">
    <property type="term" value="P:cell adhesion involved in single-species biofilm formation"/>
    <property type="evidence" value="ECO:0007669"/>
    <property type="project" value="TreeGrafter"/>
</dbReference>
<dbReference type="GO" id="GO:0009289">
    <property type="term" value="C:pilus"/>
    <property type="evidence" value="ECO:0007669"/>
    <property type="project" value="InterPro"/>
</dbReference>
<dbReference type="Pfam" id="PF00419">
    <property type="entry name" value="Fimbrial"/>
    <property type="match status" value="1"/>
</dbReference>
<protein>
    <recommendedName>
        <fullName evidence="1">Fimbrial-type adhesion domain-containing protein</fullName>
    </recommendedName>
</protein>
<dbReference type="SUPFAM" id="SSF49401">
    <property type="entry name" value="Bacterial adhesins"/>
    <property type="match status" value="1"/>
</dbReference>
<evidence type="ECO:0000313" key="4">
    <source>
        <dbReference type="Proteomes" id="UP000036851"/>
    </source>
</evidence>
<dbReference type="EMBL" id="JRXE01000023">
    <property type="protein sequence ID" value="KOC88586.1"/>
    <property type="molecule type" value="Genomic_DNA"/>
</dbReference>
<dbReference type="AlphaFoldDB" id="A0A0L7T5A2"/>
<dbReference type="Proteomes" id="UP000036851">
    <property type="component" value="Unassembled WGS sequence"/>
</dbReference>
<dbReference type="InterPro" id="IPR036937">
    <property type="entry name" value="Adhesion_dom_fimbrial_sf"/>
</dbReference>
<dbReference type="EMBL" id="JRXF01000029">
    <property type="protein sequence ID" value="KOC90587.1"/>
    <property type="molecule type" value="Genomic_DNA"/>
</dbReference>
<organism evidence="3 4">
    <name type="scientific">Winslowiella iniecta</name>
    <dbReference type="NCBI Taxonomy" id="1560201"/>
    <lineage>
        <taxon>Bacteria</taxon>
        <taxon>Pseudomonadati</taxon>
        <taxon>Pseudomonadota</taxon>
        <taxon>Gammaproteobacteria</taxon>
        <taxon>Enterobacterales</taxon>
        <taxon>Erwiniaceae</taxon>
        <taxon>Winslowiella</taxon>
    </lineage>
</organism>
<proteinExistence type="predicted"/>
<comment type="caution">
    <text evidence="3">The sequence shown here is derived from an EMBL/GenBank/DDBJ whole genome shotgun (WGS) entry which is preliminary data.</text>
</comment>
<dbReference type="STRING" id="1560201.NG42_16065"/>
<dbReference type="InterPro" id="IPR000259">
    <property type="entry name" value="Adhesion_dom_fimbrial"/>
</dbReference>
<reference evidence="4 5" key="1">
    <citation type="journal article" date="2015" name="Int. J. Syst. Evol. Microbiol.">
        <title>Erwinia iniecta sp. nov., isolated from Russian wheat aphids (Diuraphis noxia).</title>
        <authorList>
            <person name="Campillo T."/>
            <person name="Luna E."/>
            <person name="Portier P."/>
            <person name="Fischer-Le Saux M."/>
            <person name="Lapitan N."/>
            <person name="Tisserat N.A."/>
            <person name="Leach J.E."/>
        </authorList>
    </citation>
    <scope>NUCLEOTIDE SEQUENCE [LARGE SCALE GENOMIC DNA]</scope>
    <source>
        <strain evidence="2 5">B120</strain>
        <strain evidence="3 4">B149</strain>
    </source>
</reference>
<accession>A0A0L7T5A2</accession>